<sequence>MSDSEKTGQISAISQAIRAKRERKGTALREDIDALEAALIADIEAFDLDAAERRARREYLANTGAGMADPELVFPEIVPQRPAAPLAERTPEPPPVPELVAPEPAAAEVPLPEIGSLGLLDQLRRQAEIRQREIHSALTERTAINEAVDQALKHIFFFLHELVQQLNIVKPGIPRDYVLSEQHLLNCLDWQEGFADYRTQSQSAGALVELVTFSYHLKGKGSLLIERDGATVERFRTTLFDYGLPFTCKEFKNERQYVERAEFDIRAEVSVSARWRADFAQGTIALETRNLERLGSALHTLRPRAIDQALLDDFGRLVLGQPNRFRELAKR</sequence>
<dbReference type="RefSeq" id="WP_275706969.1">
    <property type="nucleotide sequence ID" value="NZ_JAKLTN010000001.1"/>
</dbReference>
<gene>
    <name evidence="1" type="ORF">LZ012_01910</name>
</gene>
<accession>A0ABS9JXV7</accession>
<dbReference type="Proteomes" id="UP001165384">
    <property type="component" value="Unassembled WGS sequence"/>
</dbReference>
<comment type="caution">
    <text evidence="1">The sequence shown here is derived from an EMBL/GenBank/DDBJ whole genome shotgun (WGS) entry which is preliminary data.</text>
</comment>
<proteinExistence type="predicted"/>
<organism evidence="1 2">
    <name type="scientific">Dechloromonas hankyongensis</name>
    <dbReference type="NCBI Taxonomy" id="2908002"/>
    <lineage>
        <taxon>Bacteria</taxon>
        <taxon>Pseudomonadati</taxon>
        <taxon>Pseudomonadota</taxon>
        <taxon>Betaproteobacteria</taxon>
        <taxon>Rhodocyclales</taxon>
        <taxon>Azonexaceae</taxon>
        <taxon>Dechloromonas</taxon>
    </lineage>
</organism>
<evidence type="ECO:0000313" key="2">
    <source>
        <dbReference type="Proteomes" id="UP001165384"/>
    </source>
</evidence>
<dbReference type="EMBL" id="JAKLTN010000001">
    <property type="protein sequence ID" value="MCG2575745.1"/>
    <property type="molecule type" value="Genomic_DNA"/>
</dbReference>
<name>A0ABS9JXV7_9RHOO</name>
<keyword evidence="2" id="KW-1185">Reference proteome</keyword>
<reference evidence="1" key="1">
    <citation type="submission" date="2022-01" db="EMBL/GenBank/DDBJ databases">
        <authorList>
            <person name="Jo J.-H."/>
            <person name="Im W.-T."/>
        </authorList>
    </citation>
    <scope>NUCLEOTIDE SEQUENCE</scope>
    <source>
        <strain evidence="1">XY25</strain>
    </source>
</reference>
<evidence type="ECO:0000313" key="1">
    <source>
        <dbReference type="EMBL" id="MCG2575745.1"/>
    </source>
</evidence>
<protein>
    <submittedName>
        <fullName evidence="1">Uncharacterized protein</fullName>
    </submittedName>
</protein>